<name>A0A951QHW2_9CYAN</name>
<dbReference type="EMBL" id="JAHHHD010000058">
    <property type="protein sequence ID" value="MBW4662101.1"/>
    <property type="molecule type" value="Genomic_DNA"/>
</dbReference>
<dbReference type="SUPFAM" id="SSF46955">
    <property type="entry name" value="Putative DNA-binding domain"/>
    <property type="match status" value="1"/>
</dbReference>
<gene>
    <name evidence="1" type="ORF">KME15_25890</name>
</gene>
<comment type="caution">
    <text evidence="1">The sequence shown here is derived from an EMBL/GenBank/DDBJ whole genome shotgun (WGS) entry which is preliminary data.</text>
</comment>
<dbReference type="InterPro" id="IPR009061">
    <property type="entry name" value="DNA-bd_dom_put_sf"/>
</dbReference>
<dbReference type="Proteomes" id="UP000757435">
    <property type="component" value="Unassembled WGS sequence"/>
</dbReference>
<organism evidence="1 2">
    <name type="scientific">Drouetiella hepatica Uher 2000/2452</name>
    <dbReference type="NCBI Taxonomy" id="904376"/>
    <lineage>
        <taxon>Bacteria</taxon>
        <taxon>Bacillati</taxon>
        <taxon>Cyanobacteriota</taxon>
        <taxon>Cyanophyceae</taxon>
        <taxon>Oculatellales</taxon>
        <taxon>Oculatellaceae</taxon>
        <taxon>Drouetiella</taxon>
    </lineage>
</organism>
<sequence>MMTFIDKREVCEFLKVGERTLARYREKHWYLGIHYVQPVQKILYNRELILDWMVNRHDYIAHLRAIEAYQATLPSNQKRKRT</sequence>
<evidence type="ECO:0000313" key="1">
    <source>
        <dbReference type="EMBL" id="MBW4662101.1"/>
    </source>
</evidence>
<reference evidence="1" key="1">
    <citation type="submission" date="2021-05" db="EMBL/GenBank/DDBJ databases">
        <authorList>
            <person name="Pietrasiak N."/>
            <person name="Ward R."/>
            <person name="Stajich J.E."/>
            <person name="Kurbessoian T."/>
        </authorList>
    </citation>
    <scope>NUCLEOTIDE SEQUENCE</scope>
    <source>
        <strain evidence="1">UHER 2000/2452</strain>
    </source>
</reference>
<evidence type="ECO:0000313" key="2">
    <source>
        <dbReference type="Proteomes" id="UP000757435"/>
    </source>
</evidence>
<reference evidence="1" key="2">
    <citation type="journal article" date="2022" name="Microbiol. Resour. Announc.">
        <title>Metagenome Sequencing to Explore Phylogenomics of Terrestrial Cyanobacteria.</title>
        <authorList>
            <person name="Ward R.D."/>
            <person name="Stajich J.E."/>
            <person name="Johansen J.R."/>
            <person name="Huntemann M."/>
            <person name="Clum A."/>
            <person name="Foster B."/>
            <person name="Foster B."/>
            <person name="Roux S."/>
            <person name="Palaniappan K."/>
            <person name="Varghese N."/>
            <person name="Mukherjee S."/>
            <person name="Reddy T.B.K."/>
            <person name="Daum C."/>
            <person name="Copeland A."/>
            <person name="Chen I.A."/>
            <person name="Ivanova N.N."/>
            <person name="Kyrpides N.C."/>
            <person name="Shapiro N."/>
            <person name="Eloe-Fadrosh E.A."/>
            <person name="Pietrasiak N."/>
        </authorList>
    </citation>
    <scope>NUCLEOTIDE SEQUENCE</scope>
    <source>
        <strain evidence="1">UHER 2000/2452</strain>
    </source>
</reference>
<proteinExistence type="predicted"/>
<accession>A0A951QHW2</accession>
<dbReference type="AlphaFoldDB" id="A0A951QHW2"/>
<protein>
    <submittedName>
        <fullName evidence="1">Helix-turn-helix domain-containing protein</fullName>
    </submittedName>
</protein>